<evidence type="ECO:0000313" key="6">
    <source>
        <dbReference type="EMBL" id="KAK9417907.1"/>
    </source>
</evidence>
<dbReference type="GO" id="GO:0016787">
    <property type="term" value="F:hydrolase activity"/>
    <property type="evidence" value="ECO:0007669"/>
    <property type="project" value="UniProtKB-KW"/>
</dbReference>
<evidence type="ECO:0000256" key="3">
    <source>
        <dbReference type="ARBA" id="ARBA00022840"/>
    </source>
</evidence>
<evidence type="ECO:0000256" key="2">
    <source>
        <dbReference type="ARBA" id="ARBA00022741"/>
    </source>
</evidence>
<comment type="caution">
    <text evidence="6">The sequence shown here is derived from an EMBL/GenBank/DDBJ whole genome shotgun (WGS) entry which is preliminary data.</text>
</comment>
<keyword evidence="3" id="KW-0067">ATP-binding</keyword>
<sequence>MEKGSPDIPTSLPDVKMRLTQRIDRDIYQIVLKLENDQAERTARTGEPPKFTVAGVYDTIKRSNSSLAREKKKPLEDSIYRVLQFRKEERKKDQEQGDEDEAMDDAADAAVVADASNSKVSLDYLERDYFLMNKHLTKSWNVARRQRSPEGTATDGTTTPAAETAVESTVTMADRQSNGEPKSKKLKTRQSTKEKERVDRNPPSNVALEDLGGMEDAIELLHREVMLPMFHTDKYIKNNSKPTRGVLLHGPPGCGKTRLAHAFAASLGVAFIPISAPALVAGMSGESEKKIRELFDEAKSLAPCLVFIDELDTIMGKRENAQREMEKRIVGQMLTCMDDLSLDKTGGKLVVTLAATNRPDSIDPALRRAGRFDREINIGVPNEEGRLSILEALTRKSNLSADVELKVVAKMTPGFVGADLEDVVSMATADLIARIIIPIQDRAIARLEAAGDYNYDGLRPRMAELLKKIDATKLVSDEQTDEDDSGLIQEDFIKAIAKVQPSAKREGFTTIPETTWDQVGALQSVRKELEFAIIRPIDTPEQFAHFGWSSASGVLLWGPPGCGKTLLAKAVANGAKANFISIKGPELLNKYVGESERAVRQVFSRARSSAPCILFFDELDALVPRRGDSVAESSARVVNMLLTELDGMDSRTGVYVVGATNRPDMIDSAMLRPGRLGTTIFVDLPDEAGRVDILQTRMRNLLPSMTEEQLQALDPIARKCYGFSGADLENLHIAAVKAGVERLDTEGGPTVLTEADWAVAVRDTKRSVSEQAYKKFIKLKENGWE</sequence>
<evidence type="ECO:0000259" key="5">
    <source>
        <dbReference type="SMART" id="SM00382"/>
    </source>
</evidence>
<dbReference type="SUPFAM" id="SSF52540">
    <property type="entry name" value="P-loop containing nucleoside triphosphate hydrolases"/>
    <property type="match status" value="2"/>
</dbReference>
<reference evidence="6 7" key="1">
    <citation type="journal article" date="2024" name="J. Plant Pathol.">
        <title>Sequence and assembly of the genome of Seiridium unicorne, isolate CBS 538.82, causal agent of cypress canker disease.</title>
        <authorList>
            <person name="Scali E."/>
            <person name="Rocca G.D."/>
            <person name="Danti R."/>
            <person name="Garbelotto M."/>
            <person name="Barberini S."/>
            <person name="Baroncelli R."/>
            <person name="Emiliani G."/>
        </authorList>
    </citation>
    <scope>NUCLEOTIDE SEQUENCE [LARGE SCALE GENOMIC DNA]</scope>
    <source>
        <strain evidence="6 7">BM-138-508</strain>
    </source>
</reference>
<feature type="compositionally biased region" description="Low complexity" evidence="4">
    <location>
        <begin position="149"/>
        <end position="165"/>
    </location>
</feature>
<dbReference type="PANTHER" id="PTHR23077:SF171">
    <property type="entry name" value="NUCLEAR VALOSIN-CONTAINING PROTEIN-LIKE"/>
    <property type="match status" value="1"/>
</dbReference>
<dbReference type="SMART" id="SM00382">
    <property type="entry name" value="AAA"/>
    <property type="match status" value="2"/>
</dbReference>
<dbReference type="InterPro" id="IPR003593">
    <property type="entry name" value="AAA+_ATPase"/>
</dbReference>
<proteinExistence type="inferred from homology"/>
<dbReference type="Gene3D" id="3.40.50.300">
    <property type="entry name" value="P-loop containing nucleotide triphosphate hydrolases"/>
    <property type="match status" value="2"/>
</dbReference>
<feature type="compositionally biased region" description="Basic and acidic residues" evidence="4">
    <location>
        <begin position="191"/>
        <end position="200"/>
    </location>
</feature>
<evidence type="ECO:0000256" key="4">
    <source>
        <dbReference type="SAM" id="MobiDB-lite"/>
    </source>
</evidence>
<feature type="compositionally biased region" description="Polar residues" evidence="4">
    <location>
        <begin position="166"/>
        <end position="180"/>
    </location>
</feature>
<keyword evidence="7" id="KW-1185">Reference proteome</keyword>
<dbReference type="InterPro" id="IPR050168">
    <property type="entry name" value="AAA_ATPase_domain"/>
</dbReference>
<evidence type="ECO:0000256" key="1">
    <source>
        <dbReference type="ARBA" id="ARBA00006914"/>
    </source>
</evidence>
<evidence type="ECO:0000313" key="7">
    <source>
        <dbReference type="Proteomes" id="UP001408356"/>
    </source>
</evidence>
<dbReference type="Proteomes" id="UP001408356">
    <property type="component" value="Unassembled WGS sequence"/>
</dbReference>
<dbReference type="InterPro" id="IPR027417">
    <property type="entry name" value="P-loop_NTPase"/>
</dbReference>
<feature type="domain" description="AAA+ ATPase" evidence="5">
    <location>
        <begin position="242"/>
        <end position="382"/>
    </location>
</feature>
<organism evidence="6 7">
    <name type="scientific">Seiridium unicorne</name>
    <dbReference type="NCBI Taxonomy" id="138068"/>
    <lineage>
        <taxon>Eukaryota</taxon>
        <taxon>Fungi</taxon>
        <taxon>Dikarya</taxon>
        <taxon>Ascomycota</taxon>
        <taxon>Pezizomycotina</taxon>
        <taxon>Sordariomycetes</taxon>
        <taxon>Xylariomycetidae</taxon>
        <taxon>Amphisphaeriales</taxon>
        <taxon>Sporocadaceae</taxon>
        <taxon>Seiridium</taxon>
    </lineage>
</organism>
<protein>
    <submittedName>
        <fullName evidence="6">P-loop containing nucleoside triphosphate hydrolase protein</fullName>
    </submittedName>
</protein>
<dbReference type="InterPro" id="IPR003959">
    <property type="entry name" value="ATPase_AAA_core"/>
</dbReference>
<dbReference type="EMBL" id="JARVKF010000395">
    <property type="protein sequence ID" value="KAK9417907.1"/>
    <property type="molecule type" value="Genomic_DNA"/>
</dbReference>
<dbReference type="Pfam" id="PF00004">
    <property type="entry name" value="AAA"/>
    <property type="match status" value="2"/>
</dbReference>
<dbReference type="InterPro" id="IPR003960">
    <property type="entry name" value="ATPase_AAA_CS"/>
</dbReference>
<gene>
    <name evidence="6" type="ORF">SUNI508_08555</name>
</gene>
<feature type="domain" description="AAA+ ATPase" evidence="5">
    <location>
        <begin position="550"/>
        <end position="686"/>
    </location>
</feature>
<accession>A0ABR2UTA4</accession>
<keyword evidence="6" id="KW-0378">Hydrolase</keyword>
<name>A0ABR2UTA4_9PEZI</name>
<comment type="similarity">
    <text evidence="1">Belongs to the AAA ATPase family.</text>
</comment>
<feature type="region of interest" description="Disordered" evidence="4">
    <location>
        <begin position="142"/>
        <end position="209"/>
    </location>
</feature>
<dbReference type="Gene3D" id="1.10.8.60">
    <property type="match status" value="2"/>
</dbReference>
<dbReference type="PROSITE" id="PS00674">
    <property type="entry name" value="AAA"/>
    <property type="match status" value="1"/>
</dbReference>
<keyword evidence="2" id="KW-0547">Nucleotide-binding</keyword>
<dbReference type="PANTHER" id="PTHR23077">
    <property type="entry name" value="AAA-FAMILY ATPASE"/>
    <property type="match status" value="1"/>
</dbReference>